<sequence>MKHNTWWAVAAILIQTLFLVLINTSIIAGADLSTLKRALPYLNLGLIVMCVINLFTIKNIESQAKYQAETFLLKNHLNQVENILKSTQIQRHEYVRHMQTIQALIELNKIETAQEYVNGITSQYWSNTMLYYIDNPAIAALINSKSSVAQVNNIDFAVAIKCDVSDINVPVWDLCSVLGNLLDNAIEAAATDPNPRVGVEFKYEDGLYTIYIINNGNRISDPSRVFEAGYTTKGSEGRGYGLYIVNKLVNKYGGEIEIINKSKTTIILKLPGAGDCYGKNHSLRCS</sequence>
<feature type="domain" description="Histidine kinase" evidence="4">
    <location>
        <begin position="174"/>
        <end position="274"/>
    </location>
</feature>
<accession>A0A0E3W2F9</accession>
<dbReference type="Gene3D" id="1.10.287.130">
    <property type="match status" value="1"/>
</dbReference>
<dbReference type="SUPFAM" id="SSF55874">
    <property type="entry name" value="ATPase domain of HSP90 chaperone/DNA topoisomerase II/histidine kinase"/>
    <property type="match status" value="1"/>
</dbReference>
<dbReference type="InterPro" id="IPR003594">
    <property type="entry name" value="HATPase_dom"/>
</dbReference>
<dbReference type="InterPro" id="IPR005467">
    <property type="entry name" value="His_kinase_dom"/>
</dbReference>
<keyword evidence="2" id="KW-0902">Two-component regulatory system</keyword>
<dbReference type="AlphaFoldDB" id="A0A0E3W2F9"/>
<evidence type="ECO:0000256" key="2">
    <source>
        <dbReference type="ARBA" id="ARBA00023012"/>
    </source>
</evidence>
<organism evidence="5 6">
    <name type="scientific">Syntrophomonas zehnderi OL-4</name>
    <dbReference type="NCBI Taxonomy" id="690567"/>
    <lineage>
        <taxon>Bacteria</taxon>
        <taxon>Bacillati</taxon>
        <taxon>Bacillota</taxon>
        <taxon>Clostridia</taxon>
        <taxon>Eubacteriales</taxon>
        <taxon>Syntrophomonadaceae</taxon>
        <taxon>Syntrophomonas</taxon>
    </lineage>
</organism>
<dbReference type="Pfam" id="PF02518">
    <property type="entry name" value="HATPase_c"/>
    <property type="match status" value="1"/>
</dbReference>
<feature type="transmembrane region" description="Helical" evidence="3">
    <location>
        <begin position="38"/>
        <end position="57"/>
    </location>
</feature>
<dbReference type="GO" id="GO:0042802">
    <property type="term" value="F:identical protein binding"/>
    <property type="evidence" value="ECO:0007669"/>
    <property type="project" value="TreeGrafter"/>
</dbReference>
<dbReference type="PROSITE" id="PS50109">
    <property type="entry name" value="HIS_KIN"/>
    <property type="match status" value="1"/>
</dbReference>
<keyword evidence="1 5" id="KW-0808">Transferase</keyword>
<evidence type="ECO:0000313" key="6">
    <source>
        <dbReference type="Proteomes" id="UP000045545"/>
    </source>
</evidence>
<evidence type="ECO:0000256" key="1">
    <source>
        <dbReference type="ARBA" id="ARBA00022777"/>
    </source>
</evidence>
<keyword evidence="3" id="KW-0812">Transmembrane</keyword>
<keyword evidence="6" id="KW-1185">Reference proteome</keyword>
<dbReference type="SMART" id="SM00387">
    <property type="entry name" value="HATPase_c"/>
    <property type="match status" value="1"/>
</dbReference>
<dbReference type="InterPro" id="IPR039506">
    <property type="entry name" value="SPOB_a"/>
</dbReference>
<dbReference type="Gene3D" id="3.30.565.10">
    <property type="entry name" value="Histidine kinase-like ATPase, C-terminal domain"/>
    <property type="match status" value="1"/>
</dbReference>
<keyword evidence="3" id="KW-0472">Membrane</keyword>
<reference evidence="5 6" key="1">
    <citation type="submission" date="2015-03" db="EMBL/GenBank/DDBJ databases">
        <authorList>
            <person name="Murphy D."/>
        </authorList>
    </citation>
    <scope>NUCLEOTIDE SEQUENCE [LARGE SCALE GENOMIC DNA]</scope>
    <source>
        <strain evidence="5 6">OL-4</strain>
    </source>
</reference>
<evidence type="ECO:0000259" key="4">
    <source>
        <dbReference type="PROSITE" id="PS50109"/>
    </source>
</evidence>
<protein>
    <submittedName>
        <fullName evidence="5">Signal transduction histidine kinase, core</fullName>
    </submittedName>
</protein>
<dbReference type="Pfam" id="PF14689">
    <property type="entry name" value="SPOB_a"/>
    <property type="match status" value="1"/>
</dbReference>
<dbReference type="RefSeq" id="WP_046494646.1">
    <property type="nucleotide sequence ID" value="NZ_CGIH01000002.1"/>
</dbReference>
<keyword evidence="1 5" id="KW-0418">Kinase</keyword>
<dbReference type="PANTHER" id="PTHR40448">
    <property type="entry name" value="TWO-COMPONENT SENSOR HISTIDINE KINASE"/>
    <property type="match status" value="1"/>
</dbReference>
<keyword evidence="3" id="KW-1133">Transmembrane helix</keyword>
<evidence type="ECO:0000256" key="3">
    <source>
        <dbReference type="SAM" id="Phobius"/>
    </source>
</evidence>
<evidence type="ECO:0000313" key="5">
    <source>
        <dbReference type="EMBL" id="CFW97788.1"/>
    </source>
</evidence>
<dbReference type="GO" id="GO:0000160">
    <property type="term" value="P:phosphorelay signal transduction system"/>
    <property type="evidence" value="ECO:0007669"/>
    <property type="project" value="UniProtKB-KW"/>
</dbReference>
<dbReference type="GO" id="GO:0016301">
    <property type="term" value="F:kinase activity"/>
    <property type="evidence" value="ECO:0007669"/>
    <property type="project" value="UniProtKB-KW"/>
</dbReference>
<dbReference type="Proteomes" id="UP000045545">
    <property type="component" value="Unassembled WGS sequence"/>
</dbReference>
<dbReference type="PANTHER" id="PTHR40448:SF1">
    <property type="entry name" value="TWO-COMPONENT SENSOR HISTIDINE KINASE"/>
    <property type="match status" value="1"/>
</dbReference>
<dbReference type="STRING" id="690567.103"/>
<name>A0A0E3W2F9_9FIRM</name>
<dbReference type="EMBL" id="CGIH01000002">
    <property type="protein sequence ID" value="CFW97788.1"/>
    <property type="molecule type" value="Genomic_DNA"/>
</dbReference>
<proteinExistence type="predicted"/>
<gene>
    <name evidence="5" type="ORF">103</name>
</gene>
<dbReference type="InterPro" id="IPR036890">
    <property type="entry name" value="HATPase_C_sf"/>
</dbReference>
<feature type="transmembrane region" description="Helical" evidence="3">
    <location>
        <begin position="6"/>
        <end position="26"/>
    </location>
</feature>
<dbReference type="OrthoDB" id="1677679at2"/>